<dbReference type="RefSeq" id="WP_139236646.1">
    <property type="nucleotide sequence ID" value="NZ_FPAW01000056.1"/>
</dbReference>
<sequence>MATAAKELTTFNGTSVVLRVSRRSKRSRVAPREPARLHAHAVNRILDRETGELVGWLYKWNTGELVPRWKDKAKSDIVYD</sequence>
<gene>
    <name evidence="1" type="ORF">SAMN05216236_1563</name>
</gene>
<evidence type="ECO:0000313" key="2">
    <source>
        <dbReference type="Proteomes" id="UP000182466"/>
    </source>
</evidence>
<evidence type="ECO:0000313" key="1">
    <source>
        <dbReference type="EMBL" id="SFU21051.1"/>
    </source>
</evidence>
<protein>
    <submittedName>
        <fullName evidence="1">Uncharacterized protein</fullName>
    </submittedName>
</protein>
<dbReference type="AlphaFoldDB" id="A0A1I7EAV1"/>
<proteinExistence type="predicted"/>
<dbReference type="Proteomes" id="UP000182466">
    <property type="component" value="Unassembled WGS sequence"/>
</dbReference>
<accession>A0A1I7EAV1</accession>
<name>A0A1I7EAV1_9RHOB</name>
<keyword evidence="2" id="KW-1185">Reference proteome</keyword>
<dbReference type="EMBL" id="FPAW01000056">
    <property type="protein sequence ID" value="SFU21051.1"/>
    <property type="molecule type" value="Genomic_DNA"/>
</dbReference>
<reference evidence="1 2" key="1">
    <citation type="submission" date="2016-10" db="EMBL/GenBank/DDBJ databases">
        <authorList>
            <person name="de Groot N.N."/>
        </authorList>
    </citation>
    <scope>NUCLEOTIDE SEQUENCE [LARGE SCALE GENOMIC DNA]</scope>
    <source>
        <strain evidence="1 2">CGMCC 1.10959</strain>
    </source>
</reference>
<dbReference type="OrthoDB" id="7864649at2"/>
<organism evidence="1 2">
    <name type="scientific">Sedimentitalea nanhaiensis</name>
    <dbReference type="NCBI Taxonomy" id="999627"/>
    <lineage>
        <taxon>Bacteria</taxon>
        <taxon>Pseudomonadati</taxon>
        <taxon>Pseudomonadota</taxon>
        <taxon>Alphaproteobacteria</taxon>
        <taxon>Rhodobacterales</taxon>
        <taxon>Paracoccaceae</taxon>
        <taxon>Sedimentitalea</taxon>
    </lineage>
</organism>